<evidence type="ECO:0000259" key="3">
    <source>
        <dbReference type="PROSITE" id="PS50110"/>
    </source>
</evidence>
<organism evidence="4 5">
    <name type="scientific">Spirosoma rhododendri</name>
    <dbReference type="NCBI Taxonomy" id="2728024"/>
    <lineage>
        <taxon>Bacteria</taxon>
        <taxon>Pseudomonadati</taxon>
        <taxon>Bacteroidota</taxon>
        <taxon>Cytophagia</taxon>
        <taxon>Cytophagales</taxon>
        <taxon>Cytophagaceae</taxon>
        <taxon>Spirosoma</taxon>
    </lineage>
</organism>
<dbReference type="RefSeq" id="WP_169551462.1">
    <property type="nucleotide sequence ID" value="NZ_CP051677.1"/>
</dbReference>
<dbReference type="EMBL" id="CP051677">
    <property type="protein sequence ID" value="QJD79498.1"/>
    <property type="molecule type" value="Genomic_DNA"/>
</dbReference>
<accession>A0A7L5DSF7</accession>
<dbReference type="Proteomes" id="UP000501128">
    <property type="component" value="Chromosome"/>
</dbReference>
<dbReference type="PROSITE" id="PS50110">
    <property type="entry name" value="RESPONSE_REGULATORY"/>
    <property type="match status" value="1"/>
</dbReference>
<dbReference type="Gene3D" id="3.40.50.2300">
    <property type="match status" value="1"/>
</dbReference>
<keyword evidence="1 2" id="KW-0597">Phosphoprotein</keyword>
<dbReference type="PANTHER" id="PTHR44591">
    <property type="entry name" value="STRESS RESPONSE REGULATOR PROTEIN 1"/>
    <property type="match status" value="1"/>
</dbReference>
<evidence type="ECO:0000313" key="4">
    <source>
        <dbReference type="EMBL" id="QJD79498.1"/>
    </source>
</evidence>
<dbReference type="SUPFAM" id="SSF52172">
    <property type="entry name" value="CheY-like"/>
    <property type="match status" value="1"/>
</dbReference>
<keyword evidence="5" id="KW-1185">Reference proteome</keyword>
<proteinExistence type="predicted"/>
<feature type="domain" description="Response regulatory" evidence="3">
    <location>
        <begin position="12"/>
        <end position="128"/>
    </location>
</feature>
<dbReference type="CDD" id="cd17580">
    <property type="entry name" value="REC_2_DhkD-like"/>
    <property type="match status" value="1"/>
</dbReference>
<evidence type="ECO:0000256" key="2">
    <source>
        <dbReference type="PROSITE-ProRule" id="PRU00169"/>
    </source>
</evidence>
<gene>
    <name evidence="4" type="ORF">HH216_14595</name>
</gene>
<dbReference type="GO" id="GO:0000160">
    <property type="term" value="P:phosphorelay signal transduction system"/>
    <property type="evidence" value="ECO:0007669"/>
    <property type="project" value="InterPro"/>
</dbReference>
<dbReference type="SMART" id="SM00448">
    <property type="entry name" value="REC"/>
    <property type="match status" value="1"/>
</dbReference>
<dbReference type="InterPro" id="IPR011006">
    <property type="entry name" value="CheY-like_superfamily"/>
</dbReference>
<sequence length="137" mass="15432">MTQPVETTNNQSILVVDDNVDAALTLSMLLRLKKYTVQTAYSGQQALQMAEAQRPQVVLLDISMPGLDGYDTCRLLRQQPAGDELLIIALTGYGQEEDRQRTRTAGFNGHLVKPVELDVLLKTMTTLQQDWQKQQRE</sequence>
<reference evidence="4 5" key="1">
    <citation type="submission" date="2020-04" db="EMBL/GenBank/DDBJ databases">
        <title>Genome sequencing of novel species.</title>
        <authorList>
            <person name="Heo J."/>
            <person name="Kim S.-J."/>
            <person name="Kim J.-S."/>
            <person name="Hong S.-B."/>
            <person name="Kwon S.-W."/>
        </authorList>
    </citation>
    <scope>NUCLEOTIDE SEQUENCE [LARGE SCALE GENOMIC DNA]</scope>
    <source>
        <strain evidence="4 5">CJU-R4</strain>
    </source>
</reference>
<dbReference type="KEGG" id="srho:HH216_14595"/>
<name>A0A7L5DSF7_9BACT</name>
<evidence type="ECO:0000313" key="5">
    <source>
        <dbReference type="Proteomes" id="UP000501128"/>
    </source>
</evidence>
<protein>
    <submittedName>
        <fullName evidence="4">Response regulator</fullName>
    </submittedName>
</protein>
<dbReference type="Pfam" id="PF00072">
    <property type="entry name" value="Response_reg"/>
    <property type="match status" value="1"/>
</dbReference>
<dbReference type="InterPro" id="IPR001789">
    <property type="entry name" value="Sig_transdc_resp-reg_receiver"/>
</dbReference>
<evidence type="ECO:0000256" key="1">
    <source>
        <dbReference type="ARBA" id="ARBA00022553"/>
    </source>
</evidence>
<dbReference type="InterPro" id="IPR050595">
    <property type="entry name" value="Bact_response_regulator"/>
</dbReference>
<feature type="modified residue" description="4-aspartylphosphate" evidence="2">
    <location>
        <position position="61"/>
    </location>
</feature>
<dbReference type="PANTHER" id="PTHR44591:SF3">
    <property type="entry name" value="RESPONSE REGULATORY DOMAIN-CONTAINING PROTEIN"/>
    <property type="match status" value="1"/>
</dbReference>
<dbReference type="AlphaFoldDB" id="A0A7L5DSF7"/>